<dbReference type="EMBL" id="CP065668">
    <property type="protein sequence ID" value="QPS10733.1"/>
    <property type="molecule type" value="Genomic_DNA"/>
</dbReference>
<dbReference type="GO" id="GO:0008725">
    <property type="term" value="F:DNA-3-methyladenine glycosylase activity"/>
    <property type="evidence" value="ECO:0007669"/>
    <property type="project" value="TreeGrafter"/>
</dbReference>
<dbReference type="EC" id="3.2.2.21" evidence="2"/>
<evidence type="ECO:0000259" key="5">
    <source>
        <dbReference type="SMART" id="SM00478"/>
    </source>
</evidence>
<dbReference type="GO" id="GO:0005737">
    <property type="term" value="C:cytoplasm"/>
    <property type="evidence" value="ECO:0007669"/>
    <property type="project" value="TreeGrafter"/>
</dbReference>
<dbReference type="GO" id="GO:0006307">
    <property type="term" value="P:DNA alkylation repair"/>
    <property type="evidence" value="ECO:0007669"/>
    <property type="project" value="TreeGrafter"/>
</dbReference>
<accession>A0A7T2S8G6</accession>
<feature type="domain" description="DNA-3-methyladenine glycosylase AlkA N-terminal" evidence="6">
    <location>
        <begin position="19"/>
        <end position="146"/>
    </location>
</feature>
<keyword evidence="3" id="KW-0227">DNA damage</keyword>
<dbReference type="Gene3D" id="1.10.340.30">
    <property type="entry name" value="Hypothetical protein, domain 2"/>
    <property type="match status" value="1"/>
</dbReference>
<organism evidence="7 8">
    <name type="scientific">Delftia acidovorans</name>
    <name type="common">Pseudomonas acidovorans</name>
    <name type="synonym">Comamonas acidovorans</name>
    <dbReference type="NCBI Taxonomy" id="80866"/>
    <lineage>
        <taxon>Bacteria</taxon>
        <taxon>Pseudomonadati</taxon>
        <taxon>Pseudomonadota</taxon>
        <taxon>Betaproteobacteria</taxon>
        <taxon>Burkholderiales</taxon>
        <taxon>Comamonadaceae</taxon>
        <taxon>Delftia</taxon>
    </lineage>
</organism>
<evidence type="ECO:0000313" key="7">
    <source>
        <dbReference type="EMBL" id="QPS10733.1"/>
    </source>
</evidence>
<evidence type="ECO:0000256" key="1">
    <source>
        <dbReference type="ARBA" id="ARBA00000086"/>
    </source>
</evidence>
<reference evidence="7 8" key="1">
    <citation type="submission" date="2020-12" db="EMBL/GenBank/DDBJ databases">
        <title>FDA dAtabase for Regulatory Grade micrObial Sequences (FDA-ARGOS): Supporting development and validation of Infectious Disease Dx tests.</title>
        <authorList>
            <person name="Sproer C."/>
            <person name="Gronow S."/>
            <person name="Severitt S."/>
            <person name="Schroder I."/>
            <person name="Tallon L."/>
            <person name="Sadzewicz L."/>
            <person name="Zhao X."/>
            <person name="Boylan J."/>
            <person name="Ott S."/>
            <person name="Bowen H."/>
            <person name="Vavikolanu K."/>
            <person name="Mehta A."/>
            <person name="Aluvathingal J."/>
            <person name="Nadendla S."/>
            <person name="Lowell S."/>
            <person name="Myers T."/>
            <person name="Yan Y."/>
            <person name="Sichtig H."/>
        </authorList>
    </citation>
    <scope>NUCLEOTIDE SEQUENCE [LARGE SCALE GENOMIC DNA]</scope>
    <source>
        <strain evidence="7 8">FDAARGOS_909</strain>
    </source>
</reference>
<evidence type="ECO:0000313" key="8">
    <source>
        <dbReference type="Proteomes" id="UP000594778"/>
    </source>
</evidence>
<sequence>MSGQGQGRGTGQIHQAQQQLTLPAGYRMTEFWGFHRRDSQRLSECDLQDGATIRMHKGLMWKGLPTLLTLELTQQCEGAAVVQARWRLPAEAGAITGMDDVLAAMLRRMFGLSQDVGEFERRFGRHARLGPLLARQRGLHVPAACTPWEALSWAVTGQQISVAAAVSLRRRLIAAAGQPVALHDGHADAPQQLWCMPEAAQLAQLGEEDLRAAGFSRSKTHTLRLLAQAVQSGELPLDDWAALPELPVAEIRERLLALKGIGPWTVNYMLLRGYGHLDGPLHGDVAVRRALALLLKTDAMDAAQTELWLRDFAPWRALVAAHLWASLSSTAF</sequence>
<dbReference type="GO" id="GO:0032993">
    <property type="term" value="C:protein-DNA complex"/>
    <property type="evidence" value="ECO:0007669"/>
    <property type="project" value="TreeGrafter"/>
</dbReference>
<dbReference type="InterPro" id="IPR051912">
    <property type="entry name" value="Alkylbase_DNA_Glycosylase/TA"/>
</dbReference>
<dbReference type="InterPro" id="IPR003265">
    <property type="entry name" value="HhH-GPD_domain"/>
</dbReference>
<dbReference type="InterPro" id="IPR011257">
    <property type="entry name" value="DNA_glycosylase"/>
</dbReference>
<dbReference type="GO" id="GO:0043916">
    <property type="term" value="F:DNA-7-methylguanine glycosylase activity"/>
    <property type="evidence" value="ECO:0007669"/>
    <property type="project" value="TreeGrafter"/>
</dbReference>
<dbReference type="GO" id="GO:0006285">
    <property type="term" value="P:base-excision repair, AP site formation"/>
    <property type="evidence" value="ECO:0007669"/>
    <property type="project" value="TreeGrafter"/>
</dbReference>
<name>A0A7T2S8G6_DELAC</name>
<evidence type="ECO:0000259" key="6">
    <source>
        <dbReference type="SMART" id="SM01009"/>
    </source>
</evidence>
<gene>
    <name evidence="7" type="ORF">I6G66_12380</name>
</gene>
<dbReference type="SUPFAM" id="SSF48150">
    <property type="entry name" value="DNA-glycosylase"/>
    <property type="match status" value="1"/>
</dbReference>
<dbReference type="InterPro" id="IPR010316">
    <property type="entry name" value="AlkA_N"/>
</dbReference>
<protein>
    <recommendedName>
        <fullName evidence="2">DNA-3-methyladenine glycosylase II</fullName>
        <ecNumber evidence="2">3.2.2.21</ecNumber>
    </recommendedName>
</protein>
<proteinExistence type="predicted"/>
<dbReference type="SMART" id="SM01009">
    <property type="entry name" value="AlkA_N"/>
    <property type="match status" value="1"/>
</dbReference>
<dbReference type="Proteomes" id="UP000594778">
    <property type="component" value="Chromosome"/>
</dbReference>
<dbReference type="RefSeq" id="WP_197957088.1">
    <property type="nucleotide sequence ID" value="NZ_CP065668.1"/>
</dbReference>
<keyword evidence="4" id="KW-0234">DNA repair</keyword>
<comment type="catalytic activity">
    <reaction evidence="1">
        <text>Hydrolysis of alkylated DNA, releasing 3-methyladenine, 3-methylguanine, 7-methylguanine and 7-methyladenine.</text>
        <dbReference type="EC" id="3.2.2.21"/>
    </reaction>
</comment>
<dbReference type="AlphaFoldDB" id="A0A7T2S8G6"/>
<dbReference type="Pfam" id="PF00730">
    <property type="entry name" value="HhH-GPD"/>
    <property type="match status" value="1"/>
</dbReference>
<dbReference type="GO" id="GO:0032131">
    <property type="term" value="F:alkylated DNA binding"/>
    <property type="evidence" value="ECO:0007669"/>
    <property type="project" value="TreeGrafter"/>
</dbReference>
<dbReference type="PANTHER" id="PTHR43003">
    <property type="entry name" value="DNA-3-METHYLADENINE GLYCOSYLASE"/>
    <property type="match status" value="1"/>
</dbReference>
<feature type="domain" description="HhH-GPD" evidence="5">
    <location>
        <begin position="156"/>
        <end position="328"/>
    </location>
</feature>
<dbReference type="SMART" id="SM00478">
    <property type="entry name" value="ENDO3c"/>
    <property type="match status" value="1"/>
</dbReference>
<evidence type="ECO:0000256" key="4">
    <source>
        <dbReference type="ARBA" id="ARBA00023204"/>
    </source>
</evidence>
<dbReference type="CDD" id="cd00056">
    <property type="entry name" value="ENDO3c"/>
    <property type="match status" value="1"/>
</dbReference>
<dbReference type="PANTHER" id="PTHR43003:SF13">
    <property type="entry name" value="DNA-3-METHYLADENINE GLYCOSYLASE 2"/>
    <property type="match status" value="1"/>
</dbReference>
<evidence type="ECO:0000256" key="3">
    <source>
        <dbReference type="ARBA" id="ARBA00022763"/>
    </source>
</evidence>
<evidence type="ECO:0000256" key="2">
    <source>
        <dbReference type="ARBA" id="ARBA00012000"/>
    </source>
</evidence>